<accession>A0A8S4A7H6</accession>
<dbReference type="EMBL" id="CAJHNH020008494">
    <property type="protein sequence ID" value="CAG5136132.1"/>
    <property type="molecule type" value="Genomic_DNA"/>
</dbReference>
<gene>
    <name evidence="2" type="ORF">CUNI_LOCUS21690</name>
</gene>
<dbReference type="OrthoDB" id="6155116at2759"/>
<sequence>MDDSFIKESCKSYQKCHIANSARRNSLTKKTIGIEFERKLASHQLDREERQLREHLKFMKMEQAKSITTNGIRDKPDGEPRQRKSGCQPVQESRDNEFIDPYPVTFASVGSSSPTHRQRSQTMVEKGNLYVCACARVCVCVSGLLYAARRYRRISKEFEDLCLNTTTGKLAIPTHILLHPFMSFSTSSTSQSSSPLRKASSSRSSLDSVEASHWPGDPEAIHSIRRPRKSVEQQDKERVMRMIVDMTNN</sequence>
<protein>
    <submittedName>
        <fullName evidence="2">Uncharacterized protein</fullName>
    </submittedName>
</protein>
<keyword evidence="3" id="KW-1185">Reference proteome</keyword>
<name>A0A8S4A7H6_9EUPU</name>
<evidence type="ECO:0000313" key="2">
    <source>
        <dbReference type="EMBL" id="CAG5136132.1"/>
    </source>
</evidence>
<evidence type="ECO:0000313" key="3">
    <source>
        <dbReference type="Proteomes" id="UP000678393"/>
    </source>
</evidence>
<feature type="compositionally biased region" description="Basic and acidic residues" evidence="1">
    <location>
        <begin position="72"/>
        <end position="82"/>
    </location>
</feature>
<feature type="region of interest" description="Disordered" evidence="1">
    <location>
        <begin position="186"/>
        <end position="234"/>
    </location>
</feature>
<proteinExistence type="predicted"/>
<feature type="region of interest" description="Disordered" evidence="1">
    <location>
        <begin position="65"/>
        <end position="93"/>
    </location>
</feature>
<reference evidence="2" key="1">
    <citation type="submission" date="2021-04" db="EMBL/GenBank/DDBJ databases">
        <authorList>
            <consortium name="Molecular Ecology Group"/>
        </authorList>
    </citation>
    <scope>NUCLEOTIDE SEQUENCE</scope>
</reference>
<dbReference type="Proteomes" id="UP000678393">
    <property type="component" value="Unassembled WGS sequence"/>
</dbReference>
<organism evidence="2 3">
    <name type="scientific">Candidula unifasciata</name>
    <dbReference type="NCBI Taxonomy" id="100452"/>
    <lineage>
        <taxon>Eukaryota</taxon>
        <taxon>Metazoa</taxon>
        <taxon>Spiralia</taxon>
        <taxon>Lophotrochozoa</taxon>
        <taxon>Mollusca</taxon>
        <taxon>Gastropoda</taxon>
        <taxon>Heterobranchia</taxon>
        <taxon>Euthyneura</taxon>
        <taxon>Panpulmonata</taxon>
        <taxon>Eupulmonata</taxon>
        <taxon>Stylommatophora</taxon>
        <taxon>Helicina</taxon>
        <taxon>Helicoidea</taxon>
        <taxon>Geomitridae</taxon>
        <taxon>Candidula</taxon>
    </lineage>
</organism>
<feature type="compositionally biased region" description="Low complexity" evidence="1">
    <location>
        <begin position="186"/>
        <end position="212"/>
    </location>
</feature>
<dbReference type="AlphaFoldDB" id="A0A8S4A7H6"/>
<comment type="caution">
    <text evidence="2">The sequence shown here is derived from an EMBL/GenBank/DDBJ whole genome shotgun (WGS) entry which is preliminary data.</text>
</comment>
<evidence type="ECO:0000256" key="1">
    <source>
        <dbReference type="SAM" id="MobiDB-lite"/>
    </source>
</evidence>